<name>A0A495VJA2_9PSEU</name>
<organism evidence="2 3">
    <name type="scientific">Saccharothrix australiensis</name>
    <dbReference type="NCBI Taxonomy" id="2072"/>
    <lineage>
        <taxon>Bacteria</taxon>
        <taxon>Bacillati</taxon>
        <taxon>Actinomycetota</taxon>
        <taxon>Actinomycetes</taxon>
        <taxon>Pseudonocardiales</taxon>
        <taxon>Pseudonocardiaceae</taxon>
        <taxon>Saccharothrix</taxon>
    </lineage>
</organism>
<protein>
    <submittedName>
        <fullName evidence="2">Tail protein</fullName>
    </submittedName>
</protein>
<evidence type="ECO:0000313" key="3">
    <source>
        <dbReference type="Proteomes" id="UP000282084"/>
    </source>
</evidence>
<reference evidence="2 3" key="1">
    <citation type="submission" date="2018-10" db="EMBL/GenBank/DDBJ databases">
        <title>Sequencing the genomes of 1000 actinobacteria strains.</title>
        <authorList>
            <person name="Klenk H.-P."/>
        </authorList>
    </citation>
    <scope>NUCLEOTIDE SEQUENCE [LARGE SCALE GENOMIC DNA]</scope>
    <source>
        <strain evidence="2 3">DSM 43800</strain>
    </source>
</reference>
<dbReference type="AlphaFoldDB" id="A0A495VJA2"/>
<dbReference type="Proteomes" id="UP000282084">
    <property type="component" value="Unassembled WGS sequence"/>
</dbReference>
<proteinExistence type="predicted"/>
<evidence type="ECO:0000313" key="2">
    <source>
        <dbReference type="EMBL" id="RKT49364.1"/>
    </source>
</evidence>
<keyword evidence="3" id="KW-1185">Reference proteome</keyword>
<dbReference type="InterPro" id="IPR054738">
    <property type="entry name" value="Siphovirus-type_tail_C"/>
</dbReference>
<comment type="caution">
    <text evidence="2">The sequence shown here is derived from an EMBL/GenBank/DDBJ whole genome shotgun (WGS) entry which is preliminary data.</text>
</comment>
<dbReference type="OrthoDB" id="4519759at2"/>
<evidence type="ECO:0000259" key="1">
    <source>
        <dbReference type="Pfam" id="PF22768"/>
    </source>
</evidence>
<gene>
    <name evidence="2" type="ORF">C8E97_6743</name>
</gene>
<dbReference type="EMBL" id="RBXO01000002">
    <property type="protein sequence ID" value="RKT49364.1"/>
    <property type="molecule type" value="Genomic_DNA"/>
</dbReference>
<sequence>MPEVVEWIDPDGLVTALDCDWDVTGRGLPPPRLDETGLPQQPGRLLRAVSDDVRDHTWTLWLTGTSEADLWIRQRALLTAMDPERGDGLLRVTTPVGDQRELVCRAIDGLHLVERLGSTSGPEVQQYTVTFRSHRPYWRDVADTTAGPWTPGSDPGGFFPFFPIRLVSSEVFADVSIDNVGDVPSWPVWTITGPGHGLTLRNLTTGRVLSLPSAALAAGQTLTIDTRPRRKSIRVGTANWFGEITTTSSLWSLAKGINVIRVELGAAAVDSSSVSLAYRREYKVV</sequence>
<dbReference type="Pfam" id="PF22768">
    <property type="entry name" value="SPP1_Dit"/>
    <property type="match status" value="1"/>
</dbReference>
<accession>A0A495VJA2</accession>
<dbReference type="Gene3D" id="2.60.120.860">
    <property type="match status" value="1"/>
</dbReference>
<feature type="domain" description="Siphovirus-type tail component C-terminal" evidence="1">
    <location>
        <begin position="181"/>
        <end position="282"/>
    </location>
</feature>
<dbReference type="RefSeq" id="WP_121012964.1">
    <property type="nucleotide sequence ID" value="NZ_RBXO01000002.1"/>
</dbReference>